<reference evidence="2" key="1">
    <citation type="submission" date="2020-06" db="EMBL/GenBank/DDBJ databases">
        <authorList>
            <person name="Li T."/>
            <person name="Hu X."/>
            <person name="Zhang T."/>
            <person name="Song X."/>
            <person name="Zhang H."/>
            <person name="Dai N."/>
            <person name="Sheng W."/>
            <person name="Hou X."/>
            <person name="Wei L."/>
        </authorList>
    </citation>
    <scope>NUCLEOTIDE SEQUENCE</scope>
    <source>
        <strain evidence="2">G01</strain>
        <tissue evidence="2">Leaf</tissue>
    </source>
</reference>
<evidence type="ECO:0000256" key="1">
    <source>
        <dbReference type="SAM" id="MobiDB-lite"/>
    </source>
</evidence>
<organism evidence="2">
    <name type="scientific">Sesamum angustifolium</name>
    <dbReference type="NCBI Taxonomy" id="2727405"/>
    <lineage>
        <taxon>Eukaryota</taxon>
        <taxon>Viridiplantae</taxon>
        <taxon>Streptophyta</taxon>
        <taxon>Embryophyta</taxon>
        <taxon>Tracheophyta</taxon>
        <taxon>Spermatophyta</taxon>
        <taxon>Magnoliopsida</taxon>
        <taxon>eudicotyledons</taxon>
        <taxon>Gunneridae</taxon>
        <taxon>Pentapetalae</taxon>
        <taxon>asterids</taxon>
        <taxon>lamiids</taxon>
        <taxon>Lamiales</taxon>
        <taxon>Pedaliaceae</taxon>
        <taxon>Sesamum</taxon>
    </lineage>
</organism>
<protein>
    <submittedName>
        <fullName evidence="2">Uncharacterized protein</fullName>
    </submittedName>
</protein>
<feature type="region of interest" description="Disordered" evidence="1">
    <location>
        <begin position="46"/>
        <end position="168"/>
    </location>
</feature>
<dbReference type="EMBL" id="JACGWK010000132">
    <property type="protein sequence ID" value="KAL0305231.1"/>
    <property type="molecule type" value="Genomic_DNA"/>
</dbReference>
<accession>A0AAW2KH21</accession>
<feature type="compositionally biased region" description="Basic residues" evidence="1">
    <location>
        <begin position="108"/>
        <end position="122"/>
    </location>
</feature>
<reference evidence="2" key="2">
    <citation type="journal article" date="2024" name="Plant">
        <title>Genomic evolution and insights into agronomic trait innovations of Sesamum species.</title>
        <authorList>
            <person name="Miao H."/>
            <person name="Wang L."/>
            <person name="Qu L."/>
            <person name="Liu H."/>
            <person name="Sun Y."/>
            <person name="Le M."/>
            <person name="Wang Q."/>
            <person name="Wei S."/>
            <person name="Zheng Y."/>
            <person name="Lin W."/>
            <person name="Duan Y."/>
            <person name="Cao H."/>
            <person name="Xiong S."/>
            <person name="Wang X."/>
            <person name="Wei L."/>
            <person name="Li C."/>
            <person name="Ma Q."/>
            <person name="Ju M."/>
            <person name="Zhao R."/>
            <person name="Li G."/>
            <person name="Mu C."/>
            <person name="Tian Q."/>
            <person name="Mei H."/>
            <person name="Zhang T."/>
            <person name="Gao T."/>
            <person name="Zhang H."/>
        </authorList>
    </citation>
    <scope>NUCLEOTIDE SEQUENCE</scope>
    <source>
        <strain evidence="2">G01</strain>
    </source>
</reference>
<sequence>MNFFLLESLDYHDVLQEEENETELVPLAVPTRKCVRRISRCPTKVINDSAEDSRQTEDSGETSGQRRSPGDNFQLKEASSGKNIKVGKLDASLPRFGPLFGDDPKSVKATKKAAWKHVLKKSSKNDPSSEDYSSSEDDPSSEDDASLEDDPSSEDDDRLVVKDIYSTQ</sequence>
<comment type="caution">
    <text evidence="2">The sequence shown here is derived from an EMBL/GenBank/DDBJ whole genome shotgun (WGS) entry which is preliminary data.</text>
</comment>
<dbReference type="AlphaFoldDB" id="A0AAW2KH21"/>
<feature type="compositionally biased region" description="Acidic residues" evidence="1">
    <location>
        <begin position="133"/>
        <end position="157"/>
    </location>
</feature>
<name>A0AAW2KH21_9LAMI</name>
<proteinExistence type="predicted"/>
<evidence type="ECO:0000313" key="2">
    <source>
        <dbReference type="EMBL" id="KAL0305231.1"/>
    </source>
</evidence>
<gene>
    <name evidence="2" type="ORF">Sangu_3043900</name>
</gene>